<dbReference type="EMBL" id="VUMU01000004">
    <property type="protein sequence ID" value="MST57675.1"/>
    <property type="molecule type" value="Genomic_DNA"/>
</dbReference>
<accession>A0A6L5YHI8</accession>
<dbReference type="InterPro" id="IPR014044">
    <property type="entry name" value="CAP_dom"/>
</dbReference>
<evidence type="ECO:0000313" key="3">
    <source>
        <dbReference type="Proteomes" id="UP000476055"/>
    </source>
</evidence>
<dbReference type="PANTHER" id="PTHR31157:SF1">
    <property type="entry name" value="SCP DOMAIN-CONTAINING PROTEIN"/>
    <property type="match status" value="1"/>
</dbReference>
<dbReference type="Pfam" id="PF00188">
    <property type="entry name" value="CAP"/>
    <property type="match status" value="1"/>
</dbReference>
<comment type="caution">
    <text evidence="2">The sequence shown here is derived from an EMBL/GenBank/DDBJ whole genome shotgun (WGS) entry which is preliminary data.</text>
</comment>
<proteinExistence type="predicted"/>
<organism evidence="2 3">
    <name type="scientific">Waltera intestinalis</name>
    <dbReference type="NCBI Taxonomy" id="2606635"/>
    <lineage>
        <taxon>Bacteria</taxon>
        <taxon>Bacillati</taxon>
        <taxon>Bacillota</taxon>
        <taxon>Clostridia</taxon>
        <taxon>Lachnospirales</taxon>
        <taxon>Lachnospiraceae</taxon>
        <taxon>Waltera</taxon>
    </lineage>
</organism>
<dbReference type="Proteomes" id="UP000476055">
    <property type="component" value="Unassembled WGS sequence"/>
</dbReference>
<evidence type="ECO:0000259" key="1">
    <source>
        <dbReference type="Pfam" id="PF00188"/>
    </source>
</evidence>
<sequence length="194" mass="21092">MKEGKQMKKRWMSLILTVIMMLSLAGCGRNADLSSVSRDPADSDGTVWFDEEAVALAGSVQRAGMSEAEIARANELRTMATDALALVNAKRAENGLAELTWSNGLESCAMVRAQEAASRFSHTRPNGRDWYTVNSELMWGENLAKGYDSAQSVVDAWMASPTHAANILAGDFTTCSIAVYETGGKLYFAQEFGY</sequence>
<keyword evidence="3" id="KW-1185">Reference proteome</keyword>
<protein>
    <submittedName>
        <fullName evidence="2">CAP domain-containing protein</fullName>
    </submittedName>
</protein>
<dbReference type="Gene3D" id="3.40.33.10">
    <property type="entry name" value="CAP"/>
    <property type="match status" value="1"/>
</dbReference>
<feature type="domain" description="SCP" evidence="1">
    <location>
        <begin position="84"/>
        <end position="191"/>
    </location>
</feature>
<gene>
    <name evidence="2" type="ORF">FYJ59_05385</name>
</gene>
<dbReference type="AlphaFoldDB" id="A0A6L5YHI8"/>
<dbReference type="CDD" id="cd05379">
    <property type="entry name" value="CAP_bacterial"/>
    <property type="match status" value="1"/>
</dbReference>
<evidence type="ECO:0000313" key="2">
    <source>
        <dbReference type="EMBL" id="MST57675.1"/>
    </source>
</evidence>
<dbReference type="PROSITE" id="PS51257">
    <property type="entry name" value="PROKAR_LIPOPROTEIN"/>
    <property type="match status" value="1"/>
</dbReference>
<dbReference type="PANTHER" id="PTHR31157">
    <property type="entry name" value="SCP DOMAIN-CONTAINING PROTEIN"/>
    <property type="match status" value="1"/>
</dbReference>
<name>A0A6L5YHI8_9FIRM</name>
<dbReference type="InterPro" id="IPR035940">
    <property type="entry name" value="CAP_sf"/>
</dbReference>
<reference evidence="2 3" key="1">
    <citation type="submission" date="2019-08" db="EMBL/GenBank/DDBJ databases">
        <title>In-depth cultivation of the pig gut microbiome towards novel bacterial diversity and tailored functional studies.</title>
        <authorList>
            <person name="Wylensek D."/>
            <person name="Hitch T.C.A."/>
            <person name="Clavel T."/>
        </authorList>
    </citation>
    <scope>NUCLEOTIDE SEQUENCE [LARGE SCALE GENOMIC DNA]</scope>
    <source>
        <strain evidence="2 3">WCA3-601-WT-6H</strain>
    </source>
</reference>
<dbReference type="SUPFAM" id="SSF55797">
    <property type="entry name" value="PR-1-like"/>
    <property type="match status" value="1"/>
</dbReference>